<feature type="transmembrane region" description="Helical" evidence="1">
    <location>
        <begin position="189"/>
        <end position="207"/>
    </location>
</feature>
<organism evidence="3 4">
    <name type="scientific">Alicyclobacillus tolerans</name>
    <dbReference type="NCBI Taxonomy" id="90970"/>
    <lineage>
        <taxon>Bacteria</taxon>
        <taxon>Bacillati</taxon>
        <taxon>Bacillota</taxon>
        <taxon>Bacilli</taxon>
        <taxon>Bacillales</taxon>
        <taxon>Alicyclobacillaceae</taxon>
        <taxon>Alicyclobacillus</taxon>
    </lineage>
</organism>
<evidence type="ECO:0000256" key="2">
    <source>
        <dbReference type="SAM" id="SignalP"/>
    </source>
</evidence>
<evidence type="ECO:0008006" key="5">
    <source>
        <dbReference type="Google" id="ProtNLM"/>
    </source>
</evidence>
<protein>
    <recommendedName>
        <fullName evidence="5">Glycosyltransferase RgtA/B/C/D-like domain-containing protein</fullName>
    </recommendedName>
</protein>
<reference evidence="3 4" key="1">
    <citation type="submission" date="2023-07" db="EMBL/GenBank/DDBJ databases">
        <title>Genomic Encyclopedia of Type Strains, Phase IV (KMG-IV): sequencing the most valuable type-strain genomes for metagenomic binning, comparative biology and taxonomic classification.</title>
        <authorList>
            <person name="Goeker M."/>
        </authorList>
    </citation>
    <scope>NUCLEOTIDE SEQUENCE [LARGE SCALE GENOMIC DNA]</scope>
    <source>
        <strain evidence="3 4">DSM 25924</strain>
    </source>
</reference>
<dbReference type="RefSeq" id="WP_306954759.1">
    <property type="nucleotide sequence ID" value="NZ_JAURUO010000010.1"/>
</dbReference>
<dbReference type="EMBL" id="JAURUO010000010">
    <property type="protein sequence ID" value="MDP9729062.1"/>
    <property type="molecule type" value="Genomic_DNA"/>
</dbReference>
<keyword evidence="1" id="KW-1133">Transmembrane helix</keyword>
<feature type="signal peptide" evidence="2">
    <location>
        <begin position="1"/>
        <end position="31"/>
    </location>
</feature>
<feature type="chain" id="PRO_5047414145" description="Glycosyltransferase RgtA/B/C/D-like domain-containing protein" evidence="2">
    <location>
        <begin position="32"/>
        <end position="487"/>
    </location>
</feature>
<name>A0ABT9LXR2_9BACL</name>
<keyword evidence="1" id="KW-0472">Membrane</keyword>
<feature type="transmembrane region" description="Helical" evidence="1">
    <location>
        <begin position="267"/>
        <end position="285"/>
    </location>
</feature>
<dbReference type="Proteomes" id="UP001229209">
    <property type="component" value="Unassembled WGS sequence"/>
</dbReference>
<gene>
    <name evidence="3" type="ORF">J2S04_002025</name>
</gene>
<evidence type="ECO:0000313" key="3">
    <source>
        <dbReference type="EMBL" id="MDP9729062.1"/>
    </source>
</evidence>
<dbReference type="PROSITE" id="PS51257">
    <property type="entry name" value="PROKAR_LIPOPROTEIN"/>
    <property type="match status" value="1"/>
</dbReference>
<keyword evidence="1" id="KW-0812">Transmembrane</keyword>
<feature type="transmembrane region" description="Helical" evidence="1">
    <location>
        <begin position="143"/>
        <end position="159"/>
    </location>
</feature>
<evidence type="ECO:0000256" key="1">
    <source>
        <dbReference type="SAM" id="Phobius"/>
    </source>
</evidence>
<feature type="transmembrane region" description="Helical" evidence="1">
    <location>
        <begin position="118"/>
        <end position="137"/>
    </location>
</feature>
<evidence type="ECO:0000313" key="4">
    <source>
        <dbReference type="Proteomes" id="UP001229209"/>
    </source>
</evidence>
<feature type="transmembrane region" description="Helical" evidence="1">
    <location>
        <begin position="219"/>
        <end position="237"/>
    </location>
</feature>
<keyword evidence="2" id="KW-0732">Signal</keyword>
<proteinExistence type="predicted"/>
<feature type="transmembrane region" description="Helical" evidence="1">
    <location>
        <begin position="90"/>
        <end position="111"/>
    </location>
</feature>
<accession>A0ABT9LXR2</accession>
<keyword evidence="4" id="KW-1185">Reference proteome</keyword>
<comment type="caution">
    <text evidence="3">The sequence shown here is derived from an EMBL/GenBank/DDBJ whole genome shotgun (WGS) entry which is preliminary data.</text>
</comment>
<feature type="transmembrane region" description="Helical" evidence="1">
    <location>
        <begin position="290"/>
        <end position="308"/>
    </location>
</feature>
<feature type="transmembrane region" description="Helical" evidence="1">
    <location>
        <begin position="340"/>
        <end position="361"/>
    </location>
</feature>
<sequence length="487" mass="56066">MQANRLKHKLLSPSTALLVVWTVLFACNAMAPLTDPDTPWHMATGMYILQHHHIPRHDVFSWSMRGKPWVTQEWLFEVILAWLSLHFQFAGIWFLIVVIQCVTLGFVYVLARRLAGGNAVVAALLAILAVLVGWPFWVIRPQIFSYALFAVFLWILESYRRGHRHYIWLSLPLMLIWANSHASAPLGPLMILFELAVSFLPSWGALVQSSFSQRDRLQLAFFAITSAAIGLLNPNHWHEYAYALLGGNALMVRSIMEWHSPDFHQSLYKWGVLPYFLILLTLLAYQRRGVLWKFFIYTAVTFALTLVYQRFLPYFSISSAVLLAQMIPQRFSLSDANRSFLWRMLSGMVSILALVWLGYALPTVKGTFRQHLSRNAFPFGAAAYLQKHHVQTSLLNAYDWGGFLIYEHIPTFVDGRTDIFLENYTFANYMDLQNLASDAPALLDEYQFRYILMPPNYALTVYLENDADYTLVYEGRLADIFKRVNPS</sequence>
<feature type="transmembrane region" description="Helical" evidence="1">
    <location>
        <begin position="166"/>
        <end position="183"/>
    </location>
</feature>